<dbReference type="InterPro" id="IPR051679">
    <property type="entry name" value="DASS-Related_Transporters"/>
</dbReference>
<feature type="transmembrane region" description="Helical" evidence="7">
    <location>
        <begin position="148"/>
        <end position="171"/>
    </location>
</feature>
<gene>
    <name evidence="9" type="ordered locus">TREPR_3318</name>
</gene>
<dbReference type="Proteomes" id="UP000009223">
    <property type="component" value="Chromosome"/>
</dbReference>
<feature type="transmembrane region" description="Helical" evidence="7">
    <location>
        <begin position="403"/>
        <end position="423"/>
    </location>
</feature>
<keyword evidence="6 7" id="KW-0472">Membrane</keyword>
<comment type="subcellular location">
    <subcellularLocation>
        <location evidence="1">Membrane</location>
        <topology evidence="1">Multi-pass membrane protein</topology>
    </subcellularLocation>
</comment>
<feature type="transmembrane region" description="Helical" evidence="7">
    <location>
        <begin position="55"/>
        <end position="78"/>
    </location>
</feature>
<feature type="transmembrane region" description="Helical" evidence="7">
    <location>
        <begin position="177"/>
        <end position="196"/>
    </location>
</feature>
<name>F5YK98_TREPZ</name>
<feature type="transmembrane region" description="Helical" evidence="7">
    <location>
        <begin position="315"/>
        <end position="333"/>
    </location>
</feature>
<evidence type="ECO:0000256" key="2">
    <source>
        <dbReference type="ARBA" id="ARBA00022448"/>
    </source>
</evidence>
<organism evidence="9 10">
    <name type="scientific">Treponema primitia (strain ATCC BAA-887 / DSM 12427 / ZAS-2)</name>
    <dbReference type="NCBI Taxonomy" id="545694"/>
    <lineage>
        <taxon>Bacteria</taxon>
        <taxon>Pseudomonadati</taxon>
        <taxon>Spirochaetota</taxon>
        <taxon>Spirochaetia</taxon>
        <taxon>Spirochaetales</taxon>
        <taxon>Treponemataceae</taxon>
        <taxon>Treponema</taxon>
    </lineage>
</organism>
<dbReference type="EMBL" id="CP001843">
    <property type="protein sequence ID" value="AEF84931.1"/>
    <property type="molecule type" value="Genomic_DNA"/>
</dbReference>
<evidence type="ECO:0000256" key="5">
    <source>
        <dbReference type="ARBA" id="ARBA00022989"/>
    </source>
</evidence>
<evidence type="ECO:0000256" key="7">
    <source>
        <dbReference type="SAM" id="Phobius"/>
    </source>
</evidence>
<keyword evidence="4" id="KW-0677">Repeat</keyword>
<dbReference type="STRING" id="545694.TREPR_3318"/>
<feature type="domain" description="Citrate transporter-like" evidence="8">
    <location>
        <begin position="22"/>
        <end position="371"/>
    </location>
</feature>
<dbReference type="KEGG" id="tpi:TREPR_3318"/>
<dbReference type="HOGENOM" id="CLU_005170_6_4_12"/>
<evidence type="ECO:0000256" key="4">
    <source>
        <dbReference type="ARBA" id="ARBA00022737"/>
    </source>
</evidence>
<dbReference type="OrthoDB" id="9765532at2"/>
<dbReference type="GO" id="GO:0055085">
    <property type="term" value="P:transmembrane transport"/>
    <property type="evidence" value="ECO:0007669"/>
    <property type="project" value="InterPro"/>
</dbReference>
<proteinExistence type="predicted"/>
<dbReference type="PANTHER" id="PTHR43652">
    <property type="entry name" value="BASIC AMINO ACID ANTIPORTER YFCC-RELATED"/>
    <property type="match status" value="1"/>
</dbReference>
<keyword evidence="2" id="KW-0813">Transport</keyword>
<keyword evidence="3 7" id="KW-0812">Transmembrane</keyword>
<feature type="transmembrane region" description="Helical" evidence="7">
    <location>
        <begin position="276"/>
        <end position="295"/>
    </location>
</feature>
<feature type="transmembrane region" description="Helical" evidence="7">
    <location>
        <begin position="363"/>
        <end position="382"/>
    </location>
</feature>
<accession>F5YK98</accession>
<dbReference type="Pfam" id="PF03600">
    <property type="entry name" value="CitMHS"/>
    <property type="match status" value="1"/>
</dbReference>
<dbReference type="PANTHER" id="PTHR43652:SF2">
    <property type="entry name" value="BASIC AMINO ACID ANTIPORTER YFCC-RELATED"/>
    <property type="match status" value="1"/>
</dbReference>
<evidence type="ECO:0000259" key="8">
    <source>
        <dbReference type="Pfam" id="PF03600"/>
    </source>
</evidence>
<evidence type="ECO:0000313" key="9">
    <source>
        <dbReference type="EMBL" id="AEF84931.1"/>
    </source>
</evidence>
<feature type="transmembrane region" description="Helical" evidence="7">
    <location>
        <begin position="98"/>
        <end position="127"/>
    </location>
</feature>
<dbReference type="eggNOG" id="COG1055">
    <property type="taxonomic scope" value="Bacteria"/>
</dbReference>
<keyword evidence="5 7" id="KW-1133">Transmembrane helix</keyword>
<evidence type="ECO:0000256" key="3">
    <source>
        <dbReference type="ARBA" id="ARBA00022692"/>
    </source>
</evidence>
<evidence type="ECO:0000256" key="1">
    <source>
        <dbReference type="ARBA" id="ARBA00004141"/>
    </source>
</evidence>
<dbReference type="RefSeq" id="WP_015706959.1">
    <property type="nucleotide sequence ID" value="NC_015578.1"/>
</dbReference>
<protein>
    <submittedName>
        <fullName evidence="9">Citrate transporter family protein</fullName>
    </submittedName>
</protein>
<evidence type="ECO:0000256" key="6">
    <source>
        <dbReference type="ARBA" id="ARBA00023136"/>
    </source>
</evidence>
<dbReference type="InterPro" id="IPR004680">
    <property type="entry name" value="Cit_transptr-like_dom"/>
</dbReference>
<feature type="transmembrane region" description="Helical" evidence="7">
    <location>
        <begin position="224"/>
        <end position="243"/>
    </location>
</feature>
<keyword evidence="10" id="KW-1185">Reference proteome</keyword>
<reference evidence="9 10" key="2">
    <citation type="journal article" date="2011" name="ISME J.">
        <title>RNA-seq reveals cooperative metabolic interactions between two termite-gut spirochete species in co-culture.</title>
        <authorList>
            <person name="Rosenthal A.Z."/>
            <person name="Matson E.G."/>
            <person name="Eldar A."/>
            <person name="Leadbetter J.R."/>
        </authorList>
    </citation>
    <scope>NUCLEOTIDE SEQUENCE [LARGE SCALE GENOMIC DNA]</scope>
    <source>
        <strain evidence="10">ATCC BAA-887 / DSM 12427 / ZAS-2</strain>
    </source>
</reference>
<dbReference type="AlphaFoldDB" id="F5YK98"/>
<dbReference type="GO" id="GO:0005886">
    <property type="term" value="C:plasma membrane"/>
    <property type="evidence" value="ECO:0007669"/>
    <property type="project" value="TreeGrafter"/>
</dbReference>
<sequence>MSPIAIAAIIMVATVVCFFHPKIPNVPVAIAAGLAFVVTGIITPAVMFNSFTSSTCILMIGMMTIGGAMFRTGLAGWIGKTLMRLTGTTTGRIQLAIFLTTVVIAPFTSGTACMMIMYPLVCSIAMTTKTSMADIVYFQQMGSKVGSGFTFTGMGMIGTSAAILEASGYRIWSFFEISWWGLPAAILTTLLVFTIGKRYIIKGYPFKEPDAAVAAESNDLPNKFTLQMGLVAIFLVLTLVGFIVNNPKFPPNVCATLGALACLFTGCLSPKQMYQAVNWDIVILIGGMSAFSRGIETSGFGKLIADSILNVTGPQVSPLVILFILFIVTVFITQFMSDNGSVALMAPIAIMLAKAQGLASPHAYVMACLIGCMGAHFSIMASPSMAFTQGLGGYSNKYFVKQALFIELPVNLLVTMVMIPLVYL</sequence>
<evidence type="ECO:0000313" key="10">
    <source>
        <dbReference type="Proteomes" id="UP000009223"/>
    </source>
</evidence>
<reference evidence="10" key="1">
    <citation type="submission" date="2009-12" db="EMBL/GenBank/DDBJ databases">
        <title>Complete sequence of Treponema primitia strain ZAS-2.</title>
        <authorList>
            <person name="Tetu S.G."/>
            <person name="Matson E."/>
            <person name="Ren Q."/>
            <person name="Seshadri R."/>
            <person name="Elbourne L."/>
            <person name="Hassan K.A."/>
            <person name="Durkin A."/>
            <person name="Radune D."/>
            <person name="Mohamoud Y."/>
            <person name="Shay R."/>
            <person name="Jin S."/>
            <person name="Zhang X."/>
            <person name="Lucey K."/>
            <person name="Ballor N.R."/>
            <person name="Ottesen E."/>
            <person name="Rosenthal R."/>
            <person name="Allen A."/>
            <person name="Leadbetter J.R."/>
            <person name="Paulsen I.T."/>
        </authorList>
    </citation>
    <scope>NUCLEOTIDE SEQUENCE [LARGE SCALE GENOMIC DNA]</scope>
    <source>
        <strain evidence="10">ATCC BAA-887 / DSM 12427 / ZAS-2</strain>
    </source>
</reference>
<feature type="transmembrane region" description="Helical" evidence="7">
    <location>
        <begin position="29"/>
        <end position="48"/>
    </location>
</feature>